<evidence type="ECO:0000256" key="6">
    <source>
        <dbReference type="ARBA" id="ARBA00023136"/>
    </source>
</evidence>
<dbReference type="InterPro" id="IPR000531">
    <property type="entry name" value="Beta-barrel_TonB"/>
</dbReference>
<keyword evidence="5 9" id="KW-0798">TonB box</keyword>
<dbReference type="Pfam" id="PF00593">
    <property type="entry name" value="TonB_dep_Rec_b-barrel"/>
    <property type="match status" value="1"/>
</dbReference>
<organism evidence="13 14">
    <name type="scientific">Ravibacter arvi</name>
    <dbReference type="NCBI Taxonomy" id="2051041"/>
    <lineage>
        <taxon>Bacteria</taxon>
        <taxon>Pseudomonadati</taxon>
        <taxon>Bacteroidota</taxon>
        <taxon>Cytophagia</taxon>
        <taxon>Cytophagales</taxon>
        <taxon>Spirosomataceae</taxon>
        <taxon>Ravibacter</taxon>
    </lineage>
</organism>
<comment type="caution">
    <text evidence="13">The sequence shown here is derived from an EMBL/GenBank/DDBJ whole genome shotgun (WGS) entry which is preliminary data.</text>
</comment>
<feature type="domain" description="TonB-dependent receptor plug" evidence="12">
    <location>
        <begin position="225"/>
        <end position="339"/>
    </location>
</feature>
<keyword evidence="2 8" id="KW-0813">Transport</keyword>
<dbReference type="SUPFAM" id="SSF49464">
    <property type="entry name" value="Carboxypeptidase regulatory domain-like"/>
    <property type="match status" value="1"/>
</dbReference>
<dbReference type="InterPro" id="IPR023997">
    <property type="entry name" value="TonB-dep_OMP_SusC/RagA_CS"/>
</dbReference>
<dbReference type="Gene3D" id="2.170.130.10">
    <property type="entry name" value="TonB-dependent receptor, plug domain"/>
    <property type="match status" value="1"/>
</dbReference>
<accession>A0ABP8M109</accession>
<dbReference type="InterPro" id="IPR023996">
    <property type="entry name" value="TonB-dep_OMP_SusC/RagA"/>
</dbReference>
<feature type="compositionally biased region" description="Polar residues" evidence="10">
    <location>
        <begin position="598"/>
        <end position="612"/>
    </location>
</feature>
<keyword evidence="7 8" id="KW-0998">Cell outer membrane</keyword>
<dbReference type="InterPro" id="IPR036942">
    <property type="entry name" value="Beta-barrel_TonB_sf"/>
</dbReference>
<comment type="subcellular location">
    <subcellularLocation>
        <location evidence="1 8">Cell outer membrane</location>
        <topology evidence="1 8">Multi-pass membrane protein</topology>
    </subcellularLocation>
</comment>
<dbReference type="Pfam" id="PF13715">
    <property type="entry name" value="CarbopepD_reg_2"/>
    <property type="match status" value="1"/>
</dbReference>
<keyword evidence="14" id="KW-1185">Reference proteome</keyword>
<sequence>MKASILQITLGLIFSGISYAYEGMAQEFLNRPVTLKVTKERLHDVLDSIEKQAGVGFVYSSKAIRADRKVNVNAQKLRLSELLYQILTPLDINFRIMEGRIILNPAHQRLPTGNPEAEPAKTHRTEAFAYPVMREIRGKVLDENGTGLPGVSVLLKGTSRGTVTDLDGHFVLSDADDKAVLVFSFVGYVSREVEAANQTAIEITMEVDQKALKEVIVVGYGTQQKKDLTGSVISIDQEKVKDLPVATLDQKMIGQVAGVQIQQLSGSPGGGTSVRIRGAGSLGAGNEPLYVVDGMPYSSGLNQNLNPLMLINPNDIESITVLKDASSTAIYGSRGANGVVMITTKKGQYNKTQVTVSAMRGVQKVPKRGRPDLMTQREFAELQRNKIEIAVRRAENREATLDDYPEAYRYPEQLSGKGTDWYDLILQDAPIEDYNVSIQKGGTDSKLDFGIGYFKQGGVLQYTGVERYSGKLGVETGIGSKVTVGATLQPTVIVQNRSNTNSNREDIIGVANWANPLLSPYDAEGNLIPYLVSPQSKYHSAWSFANPLFVLRETTQREKQFQNLGNAHLTWNIIPGLEWKTALSTQWSTNSFFQYTPSTVGGSNRPPTRGTGSSSNSRSESFNWLIENTLAYNRTFGIHRFDAVIGYTAQKNSSRGINLNASPYTNDLIQTINAAQAIGSWDENTNAWSMISYLGRINYGLKGKYLFTATLRSDGSSRFGANNRFATFPSVAGAWRISEEGFMKALPGVNELKLRASYGINGNNNIGNYSHLAAINSGAYVFAGNQVTASYAGIANPNLTWEESNQFDLGLDAELFDGRISATVDFYNRQSRNMLLNDVIPAITGFNSQVVNKGEVRNRGIEITLAGSPLTGTLRWDVGANLAFNRNKVLSINENNDRILSGNNDNNPTHITVAGKPIGQFFGFELLGVYTDADMDDPNVVKSTQVYPGNPKYRDIDGDKIINDLLDYTIIGSPHPDFTFGLTNNFTYKRFNLGIIINGQKGGQVMNGLRQTVDNLQGFFNVRREWVNRWKSSDDPGTGMLYGVPKLTPSWGHRVNSMWVEDAGFLRIANVTLGYTLPGHITEKTKFISSCRLYLTVQNLATFTRYEGANPEAQSRNLNNTLSPGYDMSSYPLSRTSSIGLNLSF</sequence>
<proteinExistence type="inferred from homology"/>
<evidence type="ECO:0000256" key="1">
    <source>
        <dbReference type="ARBA" id="ARBA00004571"/>
    </source>
</evidence>
<name>A0ABP8M109_9BACT</name>
<protein>
    <submittedName>
        <fullName evidence="13">TonB-dependent receptor</fullName>
    </submittedName>
</protein>
<dbReference type="EMBL" id="BAABEY010000024">
    <property type="protein sequence ID" value="GAA4440186.1"/>
    <property type="molecule type" value="Genomic_DNA"/>
</dbReference>
<evidence type="ECO:0000256" key="7">
    <source>
        <dbReference type="ARBA" id="ARBA00023237"/>
    </source>
</evidence>
<dbReference type="InterPro" id="IPR037066">
    <property type="entry name" value="Plug_dom_sf"/>
</dbReference>
<evidence type="ECO:0000259" key="12">
    <source>
        <dbReference type="Pfam" id="PF07715"/>
    </source>
</evidence>
<dbReference type="Gene3D" id="2.40.170.20">
    <property type="entry name" value="TonB-dependent receptor, beta-barrel domain"/>
    <property type="match status" value="1"/>
</dbReference>
<dbReference type="Pfam" id="PF07715">
    <property type="entry name" value="Plug"/>
    <property type="match status" value="1"/>
</dbReference>
<keyword evidence="3 8" id="KW-1134">Transmembrane beta strand</keyword>
<evidence type="ECO:0000256" key="2">
    <source>
        <dbReference type="ARBA" id="ARBA00022448"/>
    </source>
</evidence>
<keyword evidence="13" id="KW-0675">Receptor</keyword>
<dbReference type="NCBIfam" id="TIGR04056">
    <property type="entry name" value="OMP_RagA_SusC"/>
    <property type="match status" value="1"/>
</dbReference>
<evidence type="ECO:0000256" key="9">
    <source>
        <dbReference type="RuleBase" id="RU003357"/>
    </source>
</evidence>
<comment type="similarity">
    <text evidence="8 9">Belongs to the TonB-dependent receptor family.</text>
</comment>
<gene>
    <name evidence="13" type="ORF">GCM10023091_23440</name>
</gene>
<evidence type="ECO:0000256" key="3">
    <source>
        <dbReference type="ARBA" id="ARBA00022452"/>
    </source>
</evidence>
<feature type="region of interest" description="Disordered" evidence="10">
    <location>
        <begin position="598"/>
        <end position="619"/>
    </location>
</feature>
<evidence type="ECO:0000313" key="14">
    <source>
        <dbReference type="Proteomes" id="UP001501508"/>
    </source>
</evidence>
<evidence type="ECO:0000256" key="4">
    <source>
        <dbReference type="ARBA" id="ARBA00022692"/>
    </source>
</evidence>
<evidence type="ECO:0000259" key="11">
    <source>
        <dbReference type="Pfam" id="PF00593"/>
    </source>
</evidence>
<evidence type="ECO:0000256" key="10">
    <source>
        <dbReference type="SAM" id="MobiDB-lite"/>
    </source>
</evidence>
<dbReference type="Proteomes" id="UP001501508">
    <property type="component" value="Unassembled WGS sequence"/>
</dbReference>
<dbReference type="Gene3D" id="2.60.40.1120">
    <property type="entry name" value="Carboxypeptidase-like, regulatory domain"/>
    <property type="match status" value="1"/>
</dbReference>
<dbReference type="InterPro" id="IPR012910">
    <property type="entry name" value="Plug_dom"/>
</dbReference>
<dbReference type="SUPFAM" id="SSF56935">
    <property type="entry name" value="Porins"/>
    <property type="match status" value="1"/>
</dbReference>
<dbReference type="RefSeq" id="WP_345029254.1">
    <property type="nucleotide sequence ID" value="NZ_BAABEY010000024.1"/>
</dbReference>
<dbReference type="InterPro" id="IPR039426">
    <property type="entry name" value="TonB-dep_rcpt-like"/>
</dbReference>
<dbReference type="PROSITE" id="PS52016">
    <property type="entry name" value="TONB_DEPENDENT_REC_3"/>
    <property type="match status" value="1"/>
</dbReference>
<keyword evidence="4 8" id="KW-0812">Transmembrane</keyword>
<keyword evidence="6 8" id="KW-0472">Membrane</keyword>
<feature type="domain" description="TonB-dependent receptor-like beta-barrel" evidence="11">
    <location>
        <begin position="562"/>
        <end position="982"/>
    </location>
</feature>
<evidence type="ECO:0000256" key="5">
    <source>
        <dbReference type="ARBA" id="ARBA00023077"/>
    </source>
</evidence>
<evidence type="ECO:0000313" key="13">
    <source>
        <dbReference type="EMBL" id="GAA4440186.1"/>
    </source>
</evidence>
<dbReference type="NCBIfam" id="TIGR04057">
    <property type="entry name" value="SusC_RagA_signa"/>
    <property type="match status" value="1"/>
</dbReference>
<reference evidence="14" key="1">
    <citation type="journal article" date="2019" name="Int. J. Syst. Evol. Microbiol.">
        <title>The Global Catalogue of Microorganisms (GCM) 10K type strain sequencing project: providing services to taxonomists for standard genome sequencing and annotation.</title>
        <authorList>
            <consortium name="The Broad Institute Genomics Platform"/>
            <consortium name="The Broad Institute Genome Sequencing Center for Infectious Disease"/>
            <person name="Wu L."/>
            <person name="Ma J."/>
        </authorList>
    </citation>
    <scope>NUCLEOTIDE SEQUENCE [LARGE SCALE GENOMIC DNA]</scope>
    <source>
        <strain evidence="14">JCM 31920</strain>
    </source>
</reference>
<evidence type="ECO:0000256" key="8">
    <source>
        <dbReference type="PROSITE-ProRule" id="PRU01360"/>
    </source>
</evidence>
<dbReference type="InterPro" id="IPR008969">
    <property type="entry name" value="CarboxyPept-like_regulatory"/>
</dbReference>